<evidence type="ECO:0000256" key="3">
    <source>
        <dbReference type="ARBA" id="ARBA00022448"/>
    </source>
</evidence>
<evidence type="ECO:0000256" key="8">
    <source>
        <dbReference type="ARBA" id="ARBA00034651"/>
    </source>
</evidence>
<feature type="compositionally biased region" description="Polar residues" evidence="10">
    <location>
        <begin position="292"/>
        <end position="304"/>
    </location>
</feature>
<name>A0A1E1JYY5_9HELO</name>
<comment type="subcellular location">
    <subcellularLocation>
        <location evidence="1">Membrane</location>
        <topology evidence="1">Multi-pass membrane protein</topology>
    </subcellularLocation>
</comment>
<accession>A0A1E1JYY5</accession>
<feature type="transmembrane region" description="Helical" evidence="11">
    <location>
        <begin position="167"/>
        <end position="192"/>
    </location>
</feature>
<evidence type="ECO:0000256" key="10">
    <source>
        <dbReference type="SAM" id="MobiDB-lite"/>
    </source>
</evidence>
<organism evidence="12 13">
    <name type="scientific">Rhynchosporium graminicola</name>
    <dbReference type="NCBI Taxonomy" id="2792576"/>
    <lineage>
        <taxon>Eukaryota</taxon>
        <taxon>Fungi</taxon>
        <taxon>Dikarya</taxon>
        <taxon>Ascomycota</taxon>
        <taxon>Pezizomycotina</taxon>
        <taxon>Leotiomycetes</taxon>
        <taxon>Helotiales</taxon>
        <taxon>Ploettnerulaceae</taxon>
        <taxon>Rhynchosporium</taxon>
    </lineage>
</organism>
<comment type="similarity">
    <text evidence="2 9">Belongs to the MIP/aquaporin (TC 1.A.8) family.</text>
</comment>
<proteinExistence type="inferred from homology"/>
<dbReference type="Proteomes" id="UP000178129">
    <property type="component" value="Unassembled WGS sequence"/>
</dbReference>
<dbReference type="Pfam" id="PF00230">
    <property type="entry name" value="MIP"/>
    <property type="match status" value="1"/>
</dbReference>
<keyword evidence="3 9" id="KW-0813">Transport</keyword>
<evidence type="ECO:0000256" key="11">
    <source>
        <dbReference type="SAM" id="Phobius"/>
    </source>
</evidence>
<feature type="compositionally biased region" description="Low complexity" evidence="10">
    <location>
        <begin position="281"/>
        <end position="291"/>
    </location>
</feature>
<evidence type="ECO:0000256" key="9">
    <source>
        <dbReference type="RuleBase" id="RU000477"/>
    </source>
</evidence>
<protein>
    <submittedName>
        <fullName evidence="12">Related to aquaporin</fullName>
    </submittedName>
</protein>
<dbReference type="InParanoid" id="A0A1E1JYY5"/>
<dbReference type="PANTHER" id="PTHR19139">
    <property type="entry name" value="AQUAPORIN TRANSPORTER"/>
    <property type="match status" value="1"/>
</dbReference>
<dbReference type="GO" id="GO:0005886">
    <property type="term" value="C:plasma membrane"/>
    <property type="evidence" value="ECO:0007669"/>
    <property type="project" value="TreeGrafter"/>
</dbReference>
<dbReference type="PANTHER" id="PTHR19139:SF199">
    <property type="entry name" value="MIP17260P"/>
    <property type="match status" value="1"/>
</dbReference>
<feature type="compositionally biased region" description="Basic and acidic residues" evidence="10">
    <location>
        <begin position="245"/>
        <end position="265"/>
    </location>
</feature>
<keyword evidence="13" id="KW-1185">Reference proteome</keyword>
<dbReference type="Gene3D" id="1.20.1080.10">
    <property type="entry name" value="Glycerol uptake facilitator protein"/>
    <property type="match status" value="1"/>
</dbReference>
<evidence type="ECO:0000256" key="6">
    <source>
        <dbReference type="ARBA" id="ARBA00022989"/>
    </source>
</evidence>
<dbReference type="EMBL" id="FJUW01000004">
    <property type="protein sequence ID" value="CZS91095.1"/>
    <property type="molecule type" value="Genomic_DNA"/>
</dbReference>
<dbReference type="InterPro" id="IPR023271">
    <property type="entry name" value="Aquaporin-like"/>
</dbReference>
<dbReference type="InterPro" id="IPR034294">
    <property type="entry name" value="Aquaporin_transptr"/>
</dbReference>
<keyword evidence="4 9" id="KW-0812">Transmembrane</keyword>
<comment type="caution">
    <text evidence="12">The sequence shown here is derived from an EMBL/GenBank/DDBJ whole genome shotgun (WGS) entry which is preliminary data.</text>
</comment>
<keyword evidence="7 11" id="KW-0472">Membrane</keyword>
<feature type="transmembrane region" description="Helical" evidence="11">
    <location>
        <begin position="212"/>
        <end position="232"/>
    </location>
</feature>
<dbReference type="AlphaFoldDB" id="A0A1E1JYY5"/>
<dbReference type="GO" id="GO:0015250">
    <property type="term" value="F:water channel activity"/>
    <property type="evidence" value="ECO:0007669"/>
    <property type="project" value="TreeGrafter"/>
</dbReference>
<dbReference type="FunFam" id="1.20.1080.10:FF:000014">
    <property type="entry name" value="Aquaporin 1"/>
    <property type="match status" value="1"/>
</dbReference>
<evidence type="ECO:0000256" key="1">
    <source>
        <dbReference type="ARBA" id="ARBA00004141"/>
    </source>
</evidence>
<feature type="transmembrane region" description="Helical" evidence="11">
    <location>
        <begin position="52"/>
        <end position="72"/>
    </location>
</feature>
<keyword evidence="6 11" id="KW-1133">Transmembrane helix</keyword>
<evidence type="ECO:0000256" key="4">
    <source>
        <dbReference type="ARBA" id="ARBA00022692"/>
    </source>
</evidence>
<evidence type="ECO:0000256" key="5">
    <source>
        <dbReference type="ARBA" id="ARBA00022737"/>
    </source>
</evidence>
<dbReference type="FunCoup" id="A0A1E1JYY5">
    <property type="interactions" value="245"/>
</dbReference>
<sequence length="312" mass="34112">MPRLVSIRDHFVASLGEFCGTFLFLFFAFGGTQTANMSSSTATVSTGPNLQQLTYISLVFGFSLAITVWIFFRVSGGLFNPAVTLSLCITGVVPPLRSAFLLVSQIVGAVAAAAVVKCIIPAPEVMFNVQLTKGMSVAQGLFLEMFLTTELVFTILMLAAEKTKATFVAPVGIGLALFVAELFGVYWTGGALNPARAFAPNVVMGSFPGYHWIYWLGPALGSLLASGFYALIKFLNYEEVNGDQDKASDEEKTIGSSRNDYEGRNPKTVSQIREPRDSRRSQTSQRSPRQTAGEQNRHSNTPHYEQYDHYQN</sequence>
<feature type="transmembrane region" description="Helical" evidence="11">
    <location>
        <begin position="99"/>
        <end position="122"/>
    </location>
</feature>
<gene>
    <name evidence="12" type="ORF">RCO7_01438</name>
</gene>
<dbReference type="SUPFAM" id="SSF81338">
    <property type="entry name" value="Aquaporin-like"/>
    <property type="match status" value="1"/>
</dbReference>
<dbReference type="InterPro" id="IPR000425">
    <property type="entry name" value="MIP"/>
</dbReference>
<feature type="transmembrane region" description="Helical" evidence="11">
    <location>
        <begin position="142"/>
        <end position="160"/>
    </location>
</feature>
<comment type="catalytic activity">
    <reaction evidence="8">
        <text>H2O(in) = H2O(out)</text>
        <dbReference type="Rhea" id="RHEA:29667"/>
        <dbReference type="ChEBI" id="CHEBI:15377"/>
    </reaction>
</comment>
<evidence type="ECO:0000256" key="2">
    <source>
        <dbReference type="ARBA" id="ARBA00006175"/>
    </source>
</evidence>
<feature type="transmembrane region" description="Helical" evidence="11">
    <location>
        <begin position="12"/>
        <end position="32"/>
    </location>
</feature>
<evidence type="ECO:0000256" key="7">
    <source>
        <dbReference type="ARBA" id="ARBA00023136"/>
    </source>
</evidence>
<dbReference type="PRINTS" id="PR00783">
    <property type="entry name" value="MINTRINSICP"/>
</dbReference>
<evidence type="ECO:0000313" key="12">
    <source>
        <dbReference type="EMBL" id="CZS91095.1"/>
    </source>
</evidence>
<evidence type="ECO:0000313" key="13">
    <source>
        <dbReference type="Proteomes" id="UP000178129"/>
    </source>
</evidence>
<dbReference type="STRING" id="914237.A0A1E1JYY5"/>
<reference evidence="13" key="1">
    <citation type="submission" date="2016-03" db="EMBL/GenBank/DDBJ databases">
        <authorList>
            <person name="Ploux O."/>
        </authorList>
    </citation>
    <scope>NUCLEOTIDE SEQUENCE [LARGE SCALE GENOMIC DNA]</scope>
    <source>
        <strain evidence="13">UK7</strain>
    </source>
</reference>
<keyword evidence="5" id="KW-0677">Repeat</keyword>
<feature type="region of interest" description="Disordered" evidence="10">
    <location>
        <begin position="245"/>
        <end position="312"/>
    </location>
</feature>